<sequence length="167" mass="19954">MSFRNINKSKIQANKEDTCTPKTKRREYTYKDIQEIEDNYQKSLFISSTFQTLRQWKLEDFFSSEQKCYKQQNKQTKTPSTYKKIGSKVGTSDYSKKDASELYRINKENDYKSTNISVDDTLEIDKNDLNDEQSISDVEADLSDDTFQFRRLYNDFSFFSHLHEYIR</sequence>
<evidence type="ECO:0000313" key="2">
    <source>
        <dbReference type="Proteomes" id="UP000740883"/>
    </source>
</evidence>
<dbReference type="AlphaFoldDB" id="A0A9P6H137"/>
<reference evidence="1 2" key="1">
    <citation type="journal article" date="2020" name="Genome Biol. Evol.">
        <title>Comparative genomics of strictly vertically transmitted, feminizing microsporidia endosymbionts of amphipod crustaceans.</title>
        <authorList>
            <person name="Cormier A."/>
            <person name="Chebbi M.A."/>
            <person name="Giraud I."/>
            <person name="Wattier R."/>
            <person name="Teixeira M."/>
            <person name="Gilbert C."/>
            <person name="Rigaud T."/>
            <person name="Cordaux R."/>
        </authorList>
    </citation>
    <scope>NUCLEOTIDE SEQUENCE [LARGE SCALE GENOMIC DNA]</scope>
    <source>
        <strain evidence="1 2">Ou3-Ou53</strain>
    </source>
</reference>
<organism evidence="1 2">
    <name type="scientific">Nosema granulosis</name>
    <dbReference type="NCBI Taxonomy" id="83296"/>
    <lineage>
        <taxon>Eukaryota</taxon>
        <taxon>Fungi</taxon>
        <taxon>Fungi incertae sedis</taxon>
        <taxon>Microsporidia</taxon>
        <taxon>Nosematidae</taxon>
        <taxon>Nosema</taxon>
    </lineage>
</organism>
<keyword evidence="2" id="KW-1185">Reference proteome</keyword>
<dbReference type="EMBL" id="SBJO01000140">
    <property type="protein sequence ID" value="KAF9762718.1"/>
    <property type="molecule type" value="Genomic_DNA"/>
</dbReference>
<proteinExistence type="predicted"/>
<name>A0A9P6H137_9MICR</name>
<protein>
    <submittedName>
        <fullName evidence="1">Uncharacterized protein</fullName>
    </submittedName>
</protein>
<accession>A0A9P6H137</accession>
<evidence type="ECO:0000313" key="1">
    <source>
        <dbReference type="EMBL" id="KAF9762718.1"/>
    </source>
</evidence>
<gene>
    <name evidence="1" type="ORF">NGRA_1805</name>
</gene>
<comment type="caution">
    <text evidence="1">The sequence shown here is derived from an EMBL/GenBank/DDBJ whole genome shotgun (WGS) entry which is preliminary data.</text>
</comment>
<dbReference type="Proteomes" id="UP000740883">
    <property type="component" value="Unassembled WGS sequence"/>
</dbReference>